<dbReference type="Pfam" id="PF01522">
    <property type="entry name" value="Polysacc_deac_1"/>
    <property type="match status" value="1"/>
</dbReference>
<dbReference type="GO" id="GO:0009272">
    <property type="term" value="P:fungal-type cell wall biogenesis"/>
    <property type="evidence" value="ECO:0007669"/>
    <property type="project" value="UniProtKB-ARBA"/>
</dbReference>
<dbReference type="PANTHER" id="PTHR10587">
    <property type="entry name" value="GLYCOSYL TRANSFERASE-RELATED"/>
    <property type="match status" value="1"/>
</dbReference>
<evidence type="ECO:0000256" key="5">
    <source>
        <dbReference type="ARBA" id="ARBA00048494"/>
    </source>
</evidence>
<evidence type="ECO:0000256" key="4">
    <source>
        <dbReference type="ARBA" id="ARBA00024056"/>
    </source>
</evidence>
<dbReference type="InterPro" id="IPR002509">
    <property type="entry name" value="NODB_dom"/>
</dbReference>
<keyword evidence="6" id="KW-0472">Membrane</keyword>
<comment type="cofactor">
    <cofactor evidence="1">
        <name>Co(2+)</name>
        <dbReference type="ChEBI" id="CHEBI:48828"/>
    </cofactor>
</comment>
<dbReference type="CDD" id="cd10958">
    <property type="entry name" value="CE4_NodB_like_2"/>
    <property type="match status" value="1"/>
</dbReference>
<protein>
    <recommendedName>
        <fullName evidence="4">chitin deacetylase</fullName>
        <ecNumber evidence="4">3.5.1.41</ecNumber>
    </recommendedName>
</protein>
<accession>K1XT44</accession>
<organism evidence="8 9">
    <name type="scientific">Marssonina brunnea f. sp. multigermtubi (strain MB_m1)</name>
    <name type="common">Marssonina leaf spot fungus</name>
    <dbReference type="NCBI Taxonomy" id="1072389"/>
    <lineage>
        <taxon>Eukaryota</taxon>
        <taxon>Fungi</taxon>
        <taxon>Dikarya</taxon>
        <taxon>Ascomycota</taxon>
        <taxon>Pezizomycotina</taxon>
        <taxon>Leotiomycetes</taxon>
        <taxon>Helotiales</taxon>
        <taxon>Drepanopezizaceae</taxon>
        <taxon>Drepanopeziza</taxon>
    </lineage>
</organism>
<evidence type="ECO:0000313" key="8">
    <source>
        <dbReference type="EMBL" id="EKD15634.1"/>
    </source>
</evidence>
<evidence type="ECO:0000256" key="6">
    <source>
        <dbReference type="SAM" id="Phobius"/>
    </source>
</evidence>
<keyword evidence="2" id="KW-0146">Chitin degradation</keyword>
<dbReference type="RefSeq" id="XP_007294151.1">
    <property type="nucleotide sequence ID" value="XM_007294089.1"/>
</dbReference>
<dbReference type="SUPFAM" id="SSF88713">
    <property type="entry name" value="Glycoside hydrolase/deacetylase"/>
    <property type="match status" value="1"/>
</dbReference>
<dbReference type="AlphaFoldDB" id="K1XT44"/>
<keyword evidence="6" id="KW-0812">Transmembrane</keyword>
<dbReference type="EMBL" id="JH921441">
    <property type="protein sequence ID" value="EKD15634.1"/>
    <property type="molecule type" value="Genomic_DNA"/>
</dbReference>
<keyword evidence="2" id="KW-0119">Carbohydrate metabolism</keyword>
<dbReference type="GO" id="GO:0005975">
    <property type="term" value="P:carbohydrate metabolic process"/>
    <property type="evidence" value="ECO:0007669"/>
    <property type="project" value="InterPro"/>
</dbReference>
<dbReference type="HOGENOM" id="CLU_021264_3_0_1"/>
<dbReference type="GeneID" id="18762197"/>
<keyword evidence="3" id="KW-0170">Cobalt</keyword>
<proteinExistence type="predicted"/>
<reference evidence="8 9" key="1">
    <citation type="journal article" date="2012" name="BMC Genomics">
        <title>Sequencing the genome of Marssonina brunnea reveals fungus-poplar co-evolution.</title>
        <authorList>
            <person name="Zhu S."/>
            <person name="Cao Y.-Z."/>
            <person name="Jiang C."/>
            <person name="Tan B.-Y."/>
            <person name="Wang Z."/>
            <person name="Feng S."/>
            <person name="Zhang L."/>
            <person name="Su X.-H."/>
            <person name="Brejova B."/>
            <person name="Vinar T."/>
            <person name="Xu M."/>
            <person name="Wang M.-X."/>
            <person name="Zhang S.-G."/>
            <person name="Huang M.-R."/>
            <person name="Wu R."/>
            <person name="Zhou Y."/>
        </authorList>
    </citation>
    <scope>NUCLEOTIDE SEQUENCE [LARGE SCALE GENOMIC DNA]</scope>
    <source>
        <strain evidence="8 9">MB_m1</strain>
    </source>
</reference>
<feature type="transmembrane region" description="Helical" evidence="6">
    <location>
        <begin position="122"/>
        <end position="147"/>
    </location>
</feature>
<dbReference type="InParanoid" id="K1XT44"/>
<keyword evidence="2" id="KW-0624">Polysaccharide degradation</keyword>
<evidence type="ECO:0000256" key="1">
    <source>
        <dbReference type="ARBA" id="ARBA00001941"/>
    </source>
</evidence>
<sequence length="369" mass="41617">MLKTLSSVAGLSKQPNLKIDDNRGQDLGIRYLSFPLSNDSESLKFQSRVMRLKSLIRRAVRLRITNVWTAIYTALHGPFQGSKPPAKHIKIDDEESQYDDDSLYSQHQSSLYTMWHILSSPISAPFITLVSLIILIILITCIVHLVYKPPTLIIRMLQHHNQNVIFHVPLLSSQRVVALTIDDAPSSETGKILDLLKAHNAKATFFVIGSQVAEHPGVVERIHAEGHELGNHAWTDDPSFKLPLTELSRQIREVEALLPPNENGMKYFRPGSGWFNAKMQRTVEALGYRLALGSVYPHDPQIHKPKWNARHVLSMVKPGSVVIMHDRRSYSAEQLGLILQGFEKDETRKWTADSLGGLLALAEKQNRLV</sequence>
<dbReference type="InterPro" id="IPR050248">
    <property type="entry name" value="Polysacc_deacetylase_ArnD"/>
</dbReference>
<comment type="catalytic activity">
    <reaction evidence="5">
        <text>[(1-&gt;4)-N-acetyl-beta-D-glucosaminyl](n) + n H2O = chitosan + n acetate</text>
        <dbReference type="Rhea" id="RHEA:10464"/>
        <dbReference type="Rhea" id="RHEA-COMP:9593"/>
        <dbReference type="Rhea" id="RHEA-COMP:9597"/>
        <dbReference type="ChEBI" id="CHEBI:15377"/>
        <dbReference type="ChEBI" id="CHEBI:17029"/>
        <dbReference type="ChEBI" id="CHEBI:30089"/>
        <dbReference type="ChEBI" id="CHEBI:57704"/>
        <dbReference type="EC" id="3.5.1.41"/>
    </reaction>
    <physiologicalReaction direction="left-to-right" evidence="5">
        <dbReference type="Rhea" id="RHEA:10465"/>
    </physiologicalReaction>
</comment>
<evidence type="ECO:0000313" key="9">
    <source>
        <dbReference type="Proteomes" id="UP000006753"/>
    </source>
</evidence>
<evidence type="ECO:0000256" key="3">
    <source>
        <dbReference type="ARBA" id="ARBA00023285"/>
    </source>
</evidence>
<dbReference type="EC" id="3.5.1.41" evidence="4"/>
<dbReference type="PANTHER" id="PTHR10587:SF137">
    <property type="entry name" value="4-DEOXY-4-FORMAMIDO-L-ARABINOSE-PHOSPHOUNDECAPRENOL DEFORMYLASE ARND-RELATED"/>
    <property type="match status" value="1"/>
</dbReference>
<dbReference type="STRING" id="1072389.K1XT44"/>
<dbReference type="GO" id="GO:0004099">
    <property type="term" value="F:chitin deacetylase activity"/>
    <property type="evidence" value="ECO:0007669"/>
    <property type="project" value="UniProtKB-EC"/>
</dbReference>
<keyword evidence="6" id="KW-1133">Transmembrane helix</keyword>
<dbReference type="InterPro" id="IPR011330">
    <property type="entry name" value="Glyco_hydro/deAcase_b/a-brl"/>
</dbReference>
<dbReference type="eggNOG" id="ENOG502RFZJ">
    <property type="taxonomic scope" value="Eukaryota"/>
</dbReference>
<dbReference type="PROSITE" id="PS51677">
    <property type="entry name" value="NODB"/>
    <property type="match status" value="1"/>
</dbReference>
<evidence type="ECO:0000259" key="7">
    <source>
        <dbReference type="PROSITE" id="PS51677"/>
    </source>
</evidence>
<dbReference type="Gene3D" id="3.20.20.370">
    <property type="entry name" value="Glycoside hydrolase/deacetylase"/>
    <property type="match status" value="1"/>
</dbReference>
<name>K1XT44_MARBU</name>
<feature type="domain" description="NodB homology" evidence="7">
    <location>
        <begin position="175"/>
        <end position="349"/>
    </location>
</feature>
<dbReference type="GO" id="GO:0006032">
    <property type="term" value="P:chitin catabolic process"/>
    <property type="evidence" value="ECO:0007669"/>
    <property type="project" value="UniProtKB-KW"/>
</dbReference>
<gene>
    <name evidence="8" type="ORF">MBM_06262</name>
</gene>
<evidence type="ECO:0000256" key="2">
    <source>
        <dbReference type="ARBA" id="ARBA00023024"/>
    </source>
</evidence>
<keyword evidence="9" id="KW-1185">Reference proteome</keyword>
<dbReference type="KEGG" id="mbe:MBM_06262"/>
<dbReference type="OrthoDB" id="407355at2759"/>
<dbReference type="Proteomes" id="UP000006753">
    <property type="component" value="Unassembled WGS sequence"/>
</dbReference>